<feature type="transmembrane region" description="Helical" evidence="1">
    <location>
        <begin position="15"/>
        <end position="30"/>
    </location>
</feature>
<gene>
    <name evidence="3" type="ORF">SAMN05444342_0093</name>
    <name evidence="2" type="ORF">ZOD2009_12682</name>
</gene>
<sequence length="64" mass="7375">MDDAELQKRLRRIEYRQYLILALLVVPYLAELVGVWVAGLFAIVVGFAAFTMVVIYRRNDRSTA</sequence>
<keyword evidence="1" id="KW-0812">Transmembrane</keyword>
<dbReference type="RefSeq" id="WP_007980345.1">
    <property type="nucleotide sequence ID" value="NZ_AEMG01000012.1"/>
</dbReference>
<keyword evidence="5" id="KW-1185">Reference proteome</keyword>
<keyword evidence="1" id="KW-1133">Transmembrane helix</keyword>
<reference evidence="3" key="2">
    <citation type="submission" date="2016-11" db="EMBL/GenBank/DDBJ databases">
        <authorList>
            <person name="Jaros S."/>
            <person name="Januszkiewicz K."/>
            <person name="Wedrychowicz H."/>
        </authorList>
    </citation>
    <scope>NUCLEOTIDE SEQUENCE [LARGE SCALE GENOMIC DNA]</scope>
    <source>
        <strain evidence="3">DX253</strain>
    </source>
</reference>
<feature type="transmembrane region" description="Helical" evidence="1">
    <location>
        <begin position="36"/>
        <end position="56"/>
    </location>
</feature>
<evidence type="ECO:0000313" key="5">
    <source>
        <dbReference type="Proteomes" id="UP000184203"/>
    </source>
</evidence>
<dbReference type="Proteomes" id="UP000184203">
    <property type="component" value="Unassembled WGS sequence"/>
</dbReference>
<dbReference type="AlphaFoldDB" id="E7QUQ2"/>
<organism evidence="2 4">
    <name type="scientific">Haladaptatus paucihalophilus DX253</name>
    <dbReference type="NCBI Taxonomy" id="797209"/>
    <lineage>
        <taxon>Archaea</taxon>
        <taxon>Methanobacteriati</taxon>
        <taxon>Methanobacteriota</taxon>
        <taxon>Stenosarchaea group</taxon>
        <taxon>Halobacteria</taxon>
        <taxon>Halobacteriales</taxon>
        <taxon>Haladaptataceae</taxon>
        <taxon>Haladaptatus</taxon>
    </lineage>
</organism>
<dbReference type="PATRIC" id="fig|797209.4.peg.2495"/>
<evidence type="ECO:0000256" key="1">
    <source>
        <dbReference type="SAM" id="Phobius"/>
    </source>
</evidence>
<dbReference type="STRING" id="797209.GCA_000376445_00843"/>
<dbReference type="eggNOG" id="ENOG502N5N3">
    <property type="taxonomic scope" value="Archaea"/>
</dbReference>
<dbReference type="Proteomes" id="UP000003751">
    <property type="component" value="Unassembled WGS sequence"/>
</dbReference>
<keyword evidence="1" id="KW-0472">Membrane</keyword>
<name>E7QUQ2_HALPU</name>
<accession>E7QUQ2</accession>
<reference evidence="2 4" key="1">
    <citation type="journal article" date="2014" name="ISME J.">
        <title>Trehalose/2-sulfotrehalose biosynthesis and glycine-betaine uptake are widely spread mechanisms for osmoadaptation in the Halobacteriales.</title>
        <authorList>
            <person name="Youssef N.H."/>
            <person name="Savage-Ashlock K.N."/>
            <person name="McCully A.L."/>
            <person name="Luedtke B."/>
            <person name="Shaw E.I."/>
            <person name="Hoff W.D."/>
            <person name="Elshahed M.S."/>
        </authorList>
    </citation>
    <scope>NUCLEOTIDE SEQUENCE [LARGE SCALE GENOMIC DNA]</scope>
    <source>
        <strain evidence="2 4">DX253</strain>
    </source>
</reference>
<dbReference type="EMBL" id="AEMG01000012">
    <property type="protein sequence ID" value="EFW91709.1"/>
    <property type="molecule type" value="Genomic_DNA"/>
</dbReference>
<evidence type="ECO:0000313" key="3">
    <source>
        <dbReference type="EMBL" id="SHJ96453.1"/>
    </source>
</evidence>
<evidence type="ECO:0000313" key="4">
    <source>
        <dbReference type="Proteomes" id="UP000003751"/>
    </source>
</evidence>
<evidence type="ECO:0000313" key="2">
    <source>
        <dbReference type="EMBL" id="EFW91709.1"/>
    </source>
</evidence>
<reference evidence="5" key="3">
    <citation type="submission" date="2016-11" db="EMBL/GenBank/DDBJ databases">
        <authorList>
            <person name="Varghese N."/>
            <person name="Submissions S."/>
        </authorList>
    </citation>
    <scope>NUCLEOTIDE SEQUENCE [LARGE SCALE GENOMIC DNA]</scope>
    <source>
        <strain evidence="5">DX253</strain>
    </source>
</reference>
<dbReference type="OrthoDB" id="240480at2157"/>
<proteinExistence type="predicted"/>
<protein>
    <submittedName>
        <fullName evidence="2">Uncharacterized protein</fullName>
    </submittedName>
</protein>
<dbReference type="EMBL" id="FRAN01000001">
    <property type="protein sequence ID" value="SHJ96453.1"/>
    <property type="molecule type" value="Genomic_DNA"/>
</dbReference>